<evidence type="ECO:0000256" key="1">
    <source>
        <dbReference type="ARBA" id="ARBA00006247"/>
    </source>
</evidence>
<feature type="active site" description="Proton acceptor" evidence="6">
    <location>
        <position position="239"/>
    </location>
</feature>
<feature type="domain" description="Peptidase M20 dimerisation" evidence="9">
    <location>
        <begin position="286"/>
        <end position="446"/>
    </location>
</feature>
<dbReference type="SUPFAM" id="SSF53187">
    <property type="entry name" value="Zn-dependent exopeptidases"/>
    <property type="match status" value="1"/>
</dbReference>
<evidence type="ECO:0000256" key="3">
    <source>
        <dbReference type="ARBA" id="ARBA00022723"/>
    </source>
</evidence>
<evidence type="ECO:0000259" key="9">
    <source>
        <dbReference type="Pfam" id="PF07687"/>
    </source>
</evidence>
<reference evidence="11" key="1">
    <citation type="submission" date="2020-01" db="EMBL/GenBank/DDBJ databases">
        <authorList>
            <consortium name="DOE Joint Genome Institute"/>
            <person name="Haridas S."/>
            <person name="Albert R."/>
            <person name="Binder M."/>
            <person name="Bloem J."/>
            <person name="Labutti K."/>
            <person name="Salamov A."/>
            <person name="Andreopoulos B."/>
            <person name="Baker S.E."/>
            <person name="Barry K."/>
            <person name="Bills G."/>
            <person name="Bluhm B.H."/>
            <person name="Cannon C."/>
            <person name="Castanera R."/>
            <person name="Culley D.E."/>
            <person name="Daum C."/>
            <person name="Ezra D."/>
            <person name="Gonzalez J.B."/>
            <person name="Henrissat B."/>
            <person name="Kuo A."/>
            <person name="Liang C."/>
            <person name="Lipzen A."/>
            <person name="Lutzoni F."/>
            <person name="Magnuson J."/>
            <person name="Mondo S."/>
            <person name="Nolan M."/>
            <person name="Ohm R."/>
            <person name="Pangilinan J."/>
            <person name="Park H.-J."/>
            <person name="Ramirez L."/>
            <person name="Alfaro M."/>
            <person name="Sun H."/>
            <person name="Tritt A."/>
            <person name="Yoshinaga Y."/>
            <person name="Zwiers L.-H."/>
            <person name="Turgeon B.G."/>
            <person name="Goodwin S.B."/>
            <person name="Spatafora J.W."/>
            <person name="Crous P.W."/>
            <person name="Grigoriev I.V."/>
        </authorList>
    </citation>
    <scope>NUCLEOTIDE SEQUENCE</scope>
    <source>
        <strain evidence="11">CBS 342.82</strain>
    </source>
</reference>
<gene>
    <name evidence="11" type="ORF">K489DRAFT_385190</name>
</gene>
<dbReference type="Pfam" id="PF01546">
    <property type="entry name" value="Peptidase_M20"/>
    <property type="match status" value="1"/>
</dbReference>
<evidence type="ECO:0000256" key="6">
    <source>
        <dbReference type="PIRSR" id="PIRSR037217-1"/>
    </source>
</evidence>
<keyword evidence="4" id="KW-0378">Hydrolase</keyword>
<dbReference type="Pfam" id="PF07687">
    <property type="entry name" value="M20_dimer"/>
    <property type="match status" value="1"/>
</dbReference>
<evidence type="ECO:0000313" key="10">
    <source>
        <dbReference type="Proteomes" id="UP000504637"/>
    </source>
</evidence>
<feature type="transmembrane region" description="Helical" evidence="8">
    <location>
        <begin position="20"/>
        <end position="39"/>
    </location>
</feature>
<evidence type="ECO:0000256" key="7">
    <source>
        <dbReference type="PIRSR" id="PIRSR037217-2"/>
    </source>
</evidence>
<feature type="active site" evidence="6">
    <location>
        <position position="172"/>
    </location>
</feature>
<dbReference type="CDD" id="cd05674">
    <property type="entry name" value="M20_yscS"/>
    <property type="match status" value="1"/>
</dbReference>
<keyword evidence="2" id="KW-0645">Protease</keyword>
<dbReference type="GO" id="GO:0046872">
    <property type="term" value="F:metal ion binding"/>
    <property type="evidence" value="ECO:0007669"/>
    <property type="project" value="UniProtKB-KW"/>
</dbReference>
<dbReference type="FunFam" id="3.40.630.10:FF:000027">
    <property type="entry name" value="N-fatty-acyl-amino acid synthase/hydrolase PM20D1"/>
    <property type="match status" value="1"/>
</dbReference>
<dbReference type="InterPro" id="IPR011650">
    <property type="entry name" value="Peptidase_M20_dimer"/>
</dbReference>
<dbReference type="GeneID" id="54363834"/>
<feature type="binding site" evidence="7">
    <location>
        <position position="170"/>
    </location>
    <ligand>
        <name>Zn(2+)</name>
        <dbReference type="ChEBI" id="CHEBI:29105"/>
        <label>2</label>
    </ligand>
</feature>
<organism evidence="11">
    <name type="scientific">Dissoconium aciculare CBS 342.82</name>
    <dbReference type="NCBI Taxonomy" id="1314786"/>
    <lineage>
        <taxon>Eukaryota</taxon>
        <taxon>Fungi</taxon>
        <taxon>Dikarya</taxon>
        <taxon>Ascomycota</taxon>
        <taxon>Pezizomycotina</taxon>
        <taxon>Dothideomycetes</taxon>
        <taxon>Dothideomycetidae</taxon>
        <taxon>Mycosphaerellales</taxon>
        <taxon>Dissoconiaceae</taxon>
        <taxon>Dissoconium</taxon>
    </lineage>
</organism>
<feature type="binding site" evidence="7">
    <location>
        <position position="544"/>
    </location>
    <ligand>
        <name>Zn(2+)</name>
        <dbReference type="ChEBI" id="CHEBI:29105"/>
        <label>1</label>
    </ligand>
</feature>
<dbReference type="Proteomes" id="UP000504637">
    <property type="component" value="Unplaced"/>
</dbReference>
<evidence type="ECO:0000256" key="5">
    <source>
        <dbReference type="ARBA" id="ARBA00022833"/>
    </source>
</evidence>
<feature type="binding site" evidence="7">
    <location>
        <position position="205"/>
    </location>
    <ligand>
        <name>Zn(2+)</name>
        <dbReference type="ChEBI" id="CHEBI:29105"/>
        <label>2</label>
    </ligand>
</feature>
<comment type="similarity">
    <text evidence="1">Belongs to the peptidase M20A family.</text>
</comment>
<keyword evidence="5 7" id="KW-0862">Zinc</keyword>
<dbReference type="PROSITE" id="PS00759">
    <property type="entry name" value="ARGE_DAPE_CPG2_2"/>
    <property type="match status" value="1"/>
</dbReference>
<dbReference type="InterPro" id="IPR002933">
    <property type="entry name" value="Peptidase_M20"/>
</dbReference>
<dbReference type="Gene3D" id="3.40.630.10">
    <property type="entry name" value="Zn peptidases"/>
    <property type="match status" value="2"/>
</dbReference>
<keyword evidence="8" id="KW-0812">Transmembrane</keyword>
<feature type="binding site" evidence="7">
    <location>
        <position position="240"/>
    </location>
    <ligand>
        <name>Zn(2+)</name>
        <dbReference type="ChEBI" id="CHEBI:29105"/>
        <label>1</label>
    </ligand>
</feature>
<protein>
    <submittedName>
        <fullName evidence="11">Carboxypeptidase s</fullName>
    </submittedName>
</protein>
<sequence>MEKKLPLVQNQQPRGPGHRVWLRALIATVILCLAIGGWFHSPQTPLAFSSDIASNRAKPESRCLQPSALFPSGGEWLDYMYEFISTPTFENASVLRLSGAVQVRTESFDDLGEIGQDKRWDVFYGFHNYLRAAFPHIHEELKVEKVNTHGLLYTWPGSDEKLKPLVLMAHQDVVPVEEKTVDSWTFPPWSGHFDGKSIWGRGSSDCKNLLIGMMETVELLLQAGFKPKRTIVLSFGFDEECSGYQGAGHLGPHLLERYGHDGVAAVVDEGEGYLEAFGRGFAVPGVAEKGYVDVEIVVRTRGGHSSIPPDHTSIGILSELITSIEAQQYKTFLDDANPFLEFLSCGAEHAPEFPKKLKKLLKERNRPKKCKAQPDHLALEAAKISKAAKYLMQTSQAVDVIGGGVKVNALPETAKAIVNHRINIGEQPETVFHHLTHLARPIAKKYNLTLHAFDDQSEAYNSISLSSNQPLRVAPVTPTNTDVNTPFKVLAGTVRATFGEDVIVTPFYMTGNTDTRHVWPLTKHIFRFGPGYIKEDDFGLGNIHTVDEHISITNHLKLVKFYTLFIRNMDEADLDSHV</sequence>
<keyword evidence="8" id="KW-0472">Membrane</keyword>
<dbReference type="Gene3D" id="3.30.70.360">
    <property type="match status" value="1"/>
</dbReference>
<dbReference type="InterPro" id="IPR036264">
    <property type="entry name" value="Bact_exopeptidase_dim_dom"/>
</dbReference>
<keyword evidence="11" id="KW-0121">Carboxypeptidase</keyword>
<name>A0A6J3LS10_9PEZI</name>
<keyword evidence="8" id="KW-1133">Transmembrane helix</keyword>
<dbReference type="AlphaFoldDB" id="A0A6J3LS10"/>
<evidence type="ECO:0000256" key="8">
    <source>
        <dbReference type="SAM" id="Phobius"/>
    </source>
</evidence>
<proteinExistence type="inferred from homology"/>
<dbReference type="InterPro" id="IPR047177">
    <property type="entry name" value="Pept_M20A"/>
</dbReference>
<dbReference type="SUPFAM" id="SSF55031">
    <property type="entry name" value="Bacterial exopeptidase dimerisation domain"/>
    <property type="match status" value="1"/>
</dbReference>
<dbReference type="PANTHER" id="PTHR45962:SF1">
    <property type="entry name" value="N-FATTY-ACYL-AMINO ACID SYNTHASE_HYDROLASE PM20D1"/>
    <property type="match status" value="1"/>
</dbReference>
<dbReference type="InterPro" id="IPR001261">
    <property type="entry name" value="ArgE/DapE_CS"/>
</dbReference>
<dbReference type="OrthoDB" id="3064516at2759"/>
<dbReference type="GO" id="GO:0004181">
    <property type="term" value="F:metallocarboxypeptidase activity"/>
    <property type="evidence" value="ECO:0007669"/>
    <property type="project" value="InterPro"/>
</dbReference>
<evidence type="ECO:0000313" key="11">
    <source>
        <dbReference type="RefSeq" id="XP_033455110.1"/>
    </source>
</evidence>
<evidence type="ECO:0000256" key="4">
    <source>
        <dbReference type="ARBA" id="ARBA00022801"/>
    </source>
</evidence>
<dbReference type="PIRSF" id="PIRSF037217">
    <property type="entry name" value="Carboxypeptidase_S"/>
    <property type="match status" value="1"/>
</dbReference>
<feature type="binding site" evidence="7">
    <location>
        <position position="268"/>
    </location>
    <ligand>
        <name>Zn(2+)</name>
        <dbReference type="ChEBI" id="CHEBI:29105"/>
        <label>2</label>
    </ligand>
</feature>
<feature type="binding site" evidence="7">
    <location>
        <position position="205"/>
    </location>
    <ligand>
        <name>Zn(2+)</name>
        <dbReference type="ChEBI" id="CHEBI:29105"/>
        <label>1</label>
    </ligand>
</feature>
<reference evidence="11" key="2">
    <citation type="submission" date="2020-04" db="EMBL/GenBank/DDBJ databases">
        <authorList>
            <consortium name="NCBI Genome Project"/>
        </authorList>
    </citation>
    <scope>NUCLEOTIDE SEQUENCE</scope>
    <source>
        <strain evidence="11">CBS 342.82</strain>
    </source>
</reference>
<keyword evidence="10" id="KW-1185">Reference proteome</keyword>
<accession>A0A6J3LS10</accession>
<reference evidence="11" key="3">
    <citation type="submission" date="2025-08" db="UniProtKB">
        <authorList>
            <consortium name="RefSeq"/>
        </authorList>
    </citation>
    <scope>IDENTIFICATION</scope>
    <source>
        <strain evidence="11">CBS 342.82</strain>
    </source>
</reference>
<dbReference type="InterPro" id="IPR017141">
    <property type="entry name" value="Pept_M20_carboxypep"/>
</dbReference>
<dbReference type="RefSeq" id="XP_033455110.1">
    <property type="nucleotide sequence ID" value="XM_033606034.1"/>
</dbReference>
<dbReference type="GO" id="GO:0051603">
    <property type="term" value="P:proteolysis involved in protein catabolic process"/>
    <property type="evidence" value="ECO:0007669"/>
    <property type="project" value="TreeGrafter"/>
</dbReference>
<evidence type="ECO:0000256" key="2">
    <source>
        <dbReference type="ARBA" id="ARBA00022670"/>
    </source>
</evidence>
<keyword evidence="3 7" id="KW-0479">Metal-binding</keyword>
<dbReference type="PANTHER" id="PTHR45962">
    <property type="entry name" value="N-FATTY-ACYL-AMINO ACID SYNTHASE/HYDROLASE PM20D1"/>
    <property type="match status" value="1"/>
</dbReference>
<dbReference type="GO" id="GO:0000328">
    <property type="term" value="C:fungal-type vacuole lumen"/>
    <property type="evidence" value="ECO:0007669"/>
    <property type="project" value="TreeGrafter"/>
</dbReference>